<accession>A0A451BSI4</accession>
<dbReference type="AlphaFoldDB" id="A0A451BSI4"/>
<proteinExistence type="predicted"/>
<evidence type="ECO:0000313" key="1">
    <source>
        <dbReference type="EMBL" id="VFK81235.1"/>
    </source>
</evidence>
<reference evidence="1" key="1">
    <citation type="submission" date="2019-02" db="EMBL/GenBank/DDBJ databases">
        <authorList>
            <person name="Gruber-Vodicka R. H."/>
            <person name="Seah K. B. B."/>
        </authorList>
    </citation>
    <scope>NUCLEOTIDE SEQUENCE</scope>
    <source>
        <strain evidence="1">BECK_S127</strain>
    </source>
</reference>
<dbReference type="EMBL" id="CAADHB010000263">
    <property type="protein sequence ID" value="VFK81235.1"/>
    <property type="molecule type" value="Genomic_DNA"/>
</dbReference>
<protein>
    <submittedName>
        <fullName evidence="1">Uncharacterized protein</fullName>
    </submittedName>
</protein>
<sequence>MTTILQSKDYSGKAVLYMAMELSNAKWKLGFSNGSRDRGVTIIAGDWKALSRQIDLAKEKLHLPENCPVISCFEAGRDFGFTVSLERFGITNLILIVERVLEPPPSSHGGLWSKGELVWTTGMLSTRSEGNSRFVHMPSVHPGSAPSGSMRLEWRAATQCAVRPFLIVESEVFIQSFLQFQNTPVVVEIDIFVFYRSPKPFHKNVVQGPTATIHANQDLLFKQRASEVFTGKPATLIGIENNRLTLFQGCE</sequence>
<gene>
    <name evidence="1" type="ORF">BECKSD772D_GA0070982_12631</name>
</gene>
<organism evidence="1">
    <name type="scientific">Candidatus Kentrum sp. SD</name>
    <dbReference type="NCBI Taxonomy" id="2126332"/>
    <lineage>
        <taxon>Bacteria</taxon>
        <taxon>Pseudomonadati</taxon>
        <taxon>Pseudomonadota</taxon>
        <taxon>Gammaproteobacteria</taxon>
        <taxon>Candidatus Kentrum</taxon>
    </lineage>
</organism>
<name>A0A451BSI4_9GAMM</name>